<reference evidence="2" key="1">
    <citation type="submission" date="2016-10" db="EMBL/GenBank/DDBJ databases">
        <authorList>
            <person name="Varghese N."/>
            <person name="Submissions S."/>
        </authorList>
    </citation>
    <scope>NUCLEOTIDE SEQUENCE [LARGE SCALE GENOMIC DNA]</scope>
    <source>
        <strain evidence="2">P18</strain>
    </source>
</reference>
<dbReference type="EMBL" id="FOXO01000004">
    <property type="protein sequence ID" value="SFP60923.1"/>
    <property type="molecule type" value="Genomic_DNA"/>
</dbReference>
<name>A0A1I5RQZ3_9FIRM</name>
<gene>
    <name evidence="1" type="ORF">SAMN04487928_104148</name>
</gene>
<keyword evidence="2" id="KW-1185">Reference proteome</keyword>
<evidence type="ECO:0000313" key="2">
    <source>
        <dbReference type="Proteomes" id="UP000182624"/>
    </source>
</evidence>
<accession>A0A1I5RQZ3</accession>
<dbReference type="InterPro" id="IPR036412">
    <property type="entry name" value="HAD-like_sf"/>
</dbReference>
<protein>
    <submittedName>
        <fullName evidence="1">Putative hydrolase of the HAD superfamily</fullName>
    </submittedName>
</protein>
<dbReference type="GO" id="GO:0016787">
    <property type="term" value="F:hydrolase activity"/>
    <property type="evidence" value="ECO:0007669"/>
    <property type="project" value="UniProtKB-KW"/>
</dbReference>
<dbReference type="AlphaFoldDB" id="A0A1I5RQZ3"/>
<evidence type="ECO:0000313" key="1">
    <source>
        <dbReference type="EMBL" id="SFP60923.1"/>
    </source>
</evidence>
<dbReference type="SUPFAM" id="SSF56784">
    <property type="entry name" value="HAD-like"/>
    <property type="match status" value="1"/>
</dbReference>
<dbReference type="RefSeq" id="WP_074884779.1">
    <property type="nucleotide sequence ID" value="NZ_FOXO01000004.1"/>
</dbReference>
<dbReference type="Proteomes" id="UP000182624">
    <property type="component" value="Unassembled WGS sequence"/>
</dbReference>
<dbReference type="OrthoDB" id="9797415at2"/>
<proteinExistence type="predicted"/>
<dbReference type="Gene3D" id="3.40.50.1000">
    <property type="entry name" value="HAD superfamily/HAD-like"/>
    <property type="match status" value="1"/>
</dbReference>
<sequence>MKNSLHMNNQQMIKGLFFDFDGVITIESQGSPTIISYISQEANIPYETVEKAYYKHNDDLLYGNITHRDMWEDFCTDVGKHIDYQVLDKAFMNITIDEKIVDYIKDKHNNYLIGMITDNKADRINTIVNNTLLKEFFRHYRNFGRRS</sequence>
<dbReference type="InterPro" id="IPR023214">
    <property type="entry name" value="HAD_sf"/>
</dbReference>
<keyword evidence="1" id="KW-0378">Hydrolase</keyword>
<organism evidence="1 2">
    <name type="scientific">Butyrivibrio proteoclasticus</name>
    <dbReference type="NCBI Taxonomy" id="43305"/>
    <lineage>
        <taxon>Bacteria</taxon>
        <taxon>Bacillati</taxon>
        <taxon>Bacillota</taxon>
        <taxon>Clostridia</taxon>
        <taxon>Lachnospirales</taxon>
        <taxon>Lachnospiraceae</taxon>
        <taxon>Butyrivibrio</taxon>
    </lineage>
</organism>